<dbReference type="PANTHER" id="PTHR46475">
    <property type="entry name" value="REGULATORY PROTEIN NPR3"/>
    <property type="match status" value="1"/>
</dbReference>
<dbReference type="PROSITE" id="PS50097">
    <property type="entry name" value="BTB"/>
    <property type="match status" value="1"/>
</dbReference>
<evidence type="ECO:0000256" key="7">
    <source>
        <dbReference type="PROSITE-ProRule" id="PRU00023"/>
    </source>
</evidence>
<dbReference type="GO" id="GO:0009862">
    <property type="term" value="P:systemic acquired resistance, salicylic acid mediated signaling pathway"/>
    <property type="evidence" value="ECO:0007669"/>
    <property type="project" value="InterPro"/>
</dbReference>
<dbReference type="GO" id="GO:0042742">
    <property type="term" value="P:defense response to bacterium"/>
    <property type="evidence" value="ECO:0007669"/>
    <property type="project" value="TreeGrafter"/>
</dbReference>
<feature type="domain" description="BED-type" evidence="10">
    <location>
        <begin position="598"/>
        <end position="652"/>
    </location>
</feature>
<evidence type="ECO:0000259" key="10">
    <source>
        <dbReference type="PROSITE" id="PS50808"/>
    </source>
</evidence>
<dbReference type="PROSITE" id="PS50297">
    <property type="entry name" value="ANK_REP_REGION"/>
    <property type="match status" value="1"/>
</dbReference>
<dbReference type="InterPro" id="IPR000210">
    <property type="entry name" value="BTB/POZ_dom"/>
</dbReference>
<evidence type="ECO:0000256" key="5">
    <source>
        <dbReference type="ARBA" id="ARBA00022833"/>
    </source>
</evidence>
<keyword evidence="12" id="KW-1185">Reference proteome</keyword>
<keyword evidence="4" id="KW-0611">Plant defense</keyword>
<reference evidence="11 12" key="1">
    <citation type="journal article" date="2019" name="Sci. Rep.">
        <title>A high-quality genome of Eragrostis curvula grass provides insights into Poaceae evolution and supports new strategies to enhance forage quality.</title>
        <authorList>
            <person name="Carballo J."/>
            <person name="Santos B.A.C.M."/>
            <person name="Zappacosta D."/>
            <person name="Garbus I."/>
            <person name="Selva J.P."/>
            <person name="Gallo C.A."/>
            <person name="Diaz A."/>
            <person name="Albertini E."/>
            <person name="Caccamo M."/>
            <person name="Echenique V."/>
        </authorList>
    </citation>
    <scope>NUCLEOTIDE SEQUENCE [LARGE SCALE GENOMIC DNA]</scope>
    <source>
        <strain evidence="12">cv. Victoria</strain>
        <tissue evidence="11">Leaf</tissue>
    </source>
</reference>
<proteinExistence type="inferred from homology"/>
<evidence type="ECO:0000313" key="12">
    <source>
        <dbReference type="Proteomes" id="UP000324897"/>
    </source>
</evidence>
<dbReference type="InterPro" id="IPR011333">
    <property type="entry name" value="SKP1/BTB/POZ_sf"/>
</dbReference>
<comment type="caution">
    <text evidence="11">The sequence shown here is derived from an EMBL/GenBank/DDBJ whole genome shotgun (WGS) entry which is preliminary data.</text>
</comment>
<dbReference type="InterPro" id="IPR021094">
    <property type="entry name" value="NPR1/NIM1-like_C"/>
</dbReference>
<dbReference type="Pfam" id="PF12313">
    <property type="entry name" value="NPR1_like_C"/>
    <property type="match status" value="1"/>
</dbReference>
<protein>
    <recommendedName>
        <fullName evidence="13">BTB domain-containing protein</fullName>
    </recommendedName>
</protein>
<sequence length="659" mass="71903">MEVSAVSSFSSTPQAAAADADAISLSRLSGQFERLLNPAFLNRTDAEIVLAARGGAVVGAYSCILAARSPFLHHHISSVPAGEKAQLKLADLVPGGGHIGREALQAVLGYMYTGSFRVPPQECMAETCCHGSCRPAIDFIVESTYAASGFQIPELVSLCQRRLSDIVEIAYDEDLVPIVLVASTCQLFDLLNQCMEKVANSALNNYLAKQLPADVYNIIDYYIPDPCHDKTVKSIHKAMDSDDVELVGMILKEYSVTLDYAFALHYAASCCTPKMLVELLNLNSANVNLMNNDGYTPLHMACMRLEPGIILPLVEKGASVLQRTPDGRDALTICKRLAREKDFNRELEKCRKRSNACLCIDILEKAKGKCFTSDQASVEDTIFTPLLVDNLDVRLSYLEHRVKLAKLFFPFEATFAMRSAGADATEEFTGTSNVKEVGLNKTPTMQNIMLRKRLYVLTETVELGRKLFPNCSNELDKVCDEEATELALLENDNPEDQLTKRTRFSEIREEVQKAFDKDMAAGAHIPSIASSSSSPRLDMLIPGTSSSSQAAGVTDSANAPALPLGLCNQALAGIVSGQPEAQGSDVAADKPGVGWKTKLKSAVWKEFEKIKVEDGWKGKCRWCRTLLSAASKNGTTHLKRHLDTCGTRKAAVQSKVVTE</sequence>
<comment type="similarity">
    <text evidence="6">Belongs to the plant 'ANKYRIN-BTB/POZ' family. 'NPR1-like' subfamily.</text>
</comment>
<evidence type="ECO:0000256" key="2">
    <source>
        <dbReference type="ARBA" id="ARBA00022723"/>
    </source>
</evidence>
<name>A0A5J9WET0_9POAL</name>
<evidence type="ECO:0008006" key="13">
    <source>
        <dbReference type="Google" id="ProtNLM"/>
    </source>
</evidence>
<dbReference type="Pfam" id="PF12796">
    <property type="entry name" value="Ank_2"/>
    <property type="match status" value="1"/>
</dbReference>
<dbReference type="GO" id="GO:0005634">
    <property type="term" value="C:nucleus"/>
    <property type="evidence" value="ECO:0007669"/>
    <property type="project" value="TreeGrafter"/>
</dbReference>
<dbReference type="SMART" id="SM00248">
    <property type="entry name" value="ANK"/>
    <property type="match status" value="2"/>
</dbReference>
<dbReference type="InterPro" id="IPR002110">
    <property type="entry name" value="Ankyrin_rpt"/>
</dbReference>
<dbReference type="Proteomes" id="UP000324897">
    <property type="component" value="Chromosome 5"/>
</dbReference>
<keyword evidence="2" id="KW-0479">Metal-binding</keyword>
<keyword evidence="5" id="KW-0862">Zinc</keyword>
<keyword evidence="3 8" id="KW-0863">Zinc-finger</keyword>
<dbReference type="GO" id="GO:0003677">
    <property type="term" value="F:DNA binding"/>
    <property type="evidence" value="ECO:0007669"/>
    <property type="project" value="InterPro"/>
</dbReference>
<accession>A0A5J9WET0</accession>
<dbReference type="SUPFAM" id="SSF57667">
    <property type="entry name" value="beta-beta-alpha zinc fingers"/>
    <property type="match status" value="1"/>
</dbReference>
<dbReference type="GO" id="GO:0050832">
    <property type="term" value="P:defense response to fungus"/>
    <property type="evidence" value="ECO:0007669"/>
    <property type="project" value="TreeGrafter"/>
</dbReference>
<dbReference type="AlphaFoldDB" id="A0A5J9WET0"/>
<dbReference type="InterPro" id="IPR044292">
    <property type="entry name" value="NPR"/>
</dbReference>
<keyword evidence="7" id="KW-0040">ANK repeat</keyword>
<dbReference type="Gene3D" id="1.25.40.20">
    <property type="entry name" value="Ankyrin repeat-containing domain"/>
    <property type="match status" value="1"/>
</dbReference>
<feature type="non-terminal residue" evidence="11">
    <location>
        <position position="1"/>
    </location>
</feature>
<evidence type="ECO:0000256" key="1">
    <source>
        <dbReference type="ARBA" id="ARBA00004906"/>
    </source>
</evidence>
<evidence type="ECO:0000256" key="8">
    <source>
        <dbReference type="PROSITE-ProRule" id="PRU00027"/>
    </source>
</evidence>
<dbReference type="Gramene" id="TVU45774">
    <property type="protein sequence ID" value="TVU45774"/>
    <property type="gene ID" value="EJB05_05276"/>
</dbReference>
<evidence type="ECO:0000256" key="6">
    <source>
        <dbReference type="ARBA" id="ARBA00044947"/>
    </source>
</evidence>
<feature type="domain" description="BTB" evidence="9">
    <location>
        <begin position="44"/>
        <end position="120"/>
    </location>
</feature>
<evidence type="ECO:0000256" key="4">
    <source>
        <dbReference type="ARBA" id="ARBA00022821"/>
    </source>
</evidence>
<dbReference type="GO" id="GO:2000022">
    <property type="term" value="P:regulation of jasmonic acid mediated signaling pathway"/>
    <property type="evidence" value="ECO:0007669"/>
    <property type="project" value="InterPro"/>
</dbReference>
<dbReference type="SUPFAM" id="SSF54695">
    <property type="entry name" value="POZ domain"/>
    <property type="match status" value="1"/>
</dbReference>
<organism evidence="11 12">
    <name type="scientific">Eragrostis curvula</name>
    <name type="common">weeping love grass</name>
    <dbReference type="NCBI Taxonomy" id="38414"/>
    <lineage>
        <taxon>Eukaryota</taxon>
        <taxon>Viridiplantae</taxon>
        <taxon>Streptophyta</taxon>
        <taxon>Embryophyta</taxon>
        <taxon>Tracheophyta</taxon>
        <taxon>Spermatophyta</taxon>
        <taxon>Magnoliopsida</taxon>
        <taxon>Liliopsida</taxon>
        <taxon>Poales</taxon>
        <taxon>Poaceae</taxon>
        <taxon>PACMAD clade</taxon>
        <taxon>Chloridoideae</taxon>
        <taxon>Eragrostideae</taxon>
        <taxon>Eragrostidinae</taxon>
        <taxon>Eragrostis</taxon>
    </lineage>
</organism>
<evidence type="ECO:0000256" key="3">
    <source>
        <dbReference type="ARBA" id="ARBA00022771"/>
    </source>
</evidence>
<dbReference type="Gene3D" id="3.30.710.10">
    <property type="entry name" value="Potassium Channel Kv1.1, Chain A"/>
    <property type="match status" value="1"/>
</dbReference>
<dbReference type="CDD" id="cd18310">
    <property type="entry name" value="BTB_POZ_NPR_plant"/>
    <property type="match status" value="1"/>
</dbReference>
<evidence type="ECO:0000259" key="9">
    <source>
        <dbReference type="PROSITE" id="PS50097"/>
    </source>
</evidence>
<dbReference type="PANTHER" id="PTHR46475:SF4">
    <property type="entry name" value="BTB_POZ DOMAIN AND ANKYRIN REPEAT-CONTAINING PROTEIN NPR3"/>
    <property type="match status" value="1"/>
</dbReference>
<dbReference type="GO" id="GO:0008270">
    <property type="term" value="F:zinc ion binding"/>
    <property type="evidence" value="ECO:0007669"/>
    <property type="project" value="UniProtKB-KW"/>
</dbReference>
<dbReference type="InterPro" id="IPR036770">
    <property type="entry name" value="Ankyrin_rpt-contain_sf"/>
</dbReference>
<evidence type="ECO:0000313" key="11">
    <source>
        <dbReference type="EMBL" id="TVU45774.1"/>
    </source>
</evidence>
<dbReference type="PROSITE" id="PS50808">
    <property type="entry name" value="ZF_BED"/>
    <property type="match status" value="1"/>
</dbReference>
<dbReference type="InterPro" id="IPR003656">
    <property type="entry name" value="Znf_BED"/>
</dbReference>
<dbReference type="GO" id="GO:2000031">
    <property type="term" value="P:regulation of salicylic acid mediated signaling pathway"/>
    <property type="evidence" value="ECO:0007669"/>
    <property type="project" value="InterPro"/>
</dbReference>
<dbReference type="SUPFAM" id="SSF48403">
    <property type="entry name" value="Ankyrin repeat"/>
    <property type="match status" value="1"/>
</dbReference>
<dbReference type="SMART" id="SM00225">
    <property type="entry name" value="BTB"/>
    <property type="match status" value="1"/>
</dbReference>
<dbReference type="OrthoDB" id="71307at2759"/>
<dbReference type="PROSITE" id="PS50088">
    <property type="entry name" value="ANK_REPEAT"/>
    <property type="match status" value="1"/>
</dbReference>
<dbReference type="SMART" id="SM00614">
    <property type="entry name" value="ZnF_BED"/>
    <property type="match status" value="1"/>
</dbReference>
<comment type="pathway">
    <text evidence="1">Protein modification; protein ubiquitination.</text>
</comment>
<gene>
    <name evidence="11" type="ORF">EJB05_05276</name>
</gene>
<feature type="repeat" description="ANK" evidence="7">
    <location>
        <begin position="293"/>
        <end position="325"/>
    </location>
</feature>
<dbReference type="EMBL" id="RWGY01000004">
    <property type="protein sequence ID" value="TVU45774.1"/>
    <property type="molecule type" value="Genomic_DNA"/>
</dbReference>
<dbReference type="InterPro" id="IPR036236">
    <property type="entry name" value="Znf_C2H2_sf"/>
</dbReference>